<reference evidence="2 3" key="1">
    <citation type="submission" date="2017-01" db="EMBL/GenBank/DDBJ databases">
        <authorList>
            <person name="Mah S.A."/>
            <person name="Swanson W.J."/>
            <person name="Moy G.W."/>
            <person name="Vacquier V.D."/>
        </authorList>
    </citation>
    <scope>NUCLEOTIDE SEQUENCE [LARGE SCALE GENOMIC DNA]</scope>
    <source>
        <strain evidence="2 3">DSM 16927</strain>
    </source>
</reference>
<name>A0A1N7IB26_9FLAO</name>
<dbReference type="STRING" id="112234.SAMN05421768_103655"/>
<reference evidence="1 4" key="2">
    <citation type="submission" date="2018-11" db="EMBL/GenBank/DDBJ databases">
        <title>Proposal to divide the Flavobacteriaceae and reorganize its genera based on Amino Acid Identity values calculated from whole genome sequences.</title>
        <authorList>
            <person name="Nicholson A.C."/>
            <person name="Gulvik C.A."/>
            <person name="Whitney A.M."/>
            <person name="Humrighouse B.W."/>
            <person name="Bell M."/>
            <person name="Holmes B."/>
            <person name="Steigerwalt A.G."/>
            <person name="Villarma A."/>
            <person name="Sheth M."/>
            <person name="Batra D."/>
            <person name="Pryor J."/>
            <person name="Bernardet J.-F."/>
            <person name="Hugo C."/>
            <person name="Kampfer P."/>
            <person name="Newman J."/>
            <person name="McQuiston J.R."/>
        </authorList>
    </citation>
    <scope>NUCLEOTIDE SEQUENCE [LARGE SCALE GENOMIC DNA]</scope>
    <source>
        <strain evidence="1 4">DSM 16927</strain>
    </source>
</reference>
<proteinExistence type="predicted"/>
<dbReference type="EMBL" id="CP033926">
    <property type="protein sequence ID" value="AZB01256.1"/>
    <property type="molecule type" value="Genomic_DNA"/>
</dbReference>
<protein>
    <submittedName>
        <fullName evidence="2">Uncharacterized protein</fullName>
    </submittedName>
</protein>
<evidence type="ECO:0000313" key="4">
    <source>
        <dbReference type="Proteomes" id="UP000279541"/>
    </source>
</evidence>
<organism evidence="2 3">
    <name type="scientific">Chryseobacterium joostei</name>
    <dbReference type="NCBI Taxonomy" id="112234"/>
    <lineage>
        <taxon>Bacteria</taxon>
        <taxon>Pseudomonadati</taxon>
        <taxon>Bacteroidota</taxon>
        <taxon>Flavobacteriia</taxon>
        <taxon>Flavobacteriales</taxon>
        <taxon>Weeksellaceae</taxon>
        <taxon>Chryseobacterium group</taxon>
        <taxon>Chryseobacterium</taxon>
    </lineage>
</organism>
<dbReference type="RefSeq" id="WP_076353326.1">
    <property type="nucleotide sequence ID" value="NZ_CP033926.1"/>
</dbReference>
<evidence type="ECO:0000313" key="3">
    <source>
        <dbReference type="Proteomes" id="UP000186106"/>
    </source>
</evidence>
<dbReference type="Proteomes" id="UP000279541">
    <property type="component" value="Chromosome"/>
</dbReference>
<dbReference type="EMBL" id="FTNZ01000003">
    <property type="protein sequence ID" value="SIS34230.1"/>
    <property type="molecule type" value="Genomic_DNA"/>
</dbReference>
<accession>A0A1N7IB26</accession>
<evidence type="ECO:0000313" key="1">
    <source>
        <dbReference type="EMBL" id="AZB01256.1"/>
    </source>
</evidence>
<dbReference type="AlphaFoldDB" id="A0A1N7IB26"/>
<sequence>MANRVIKIVMEDGSSFGYEEKTINQFLKQEKNEAWARKWFESQHKDWQKQAVRYFDFDLEDFAKEEYDLIDSNDQNEIGDFSDSDLLEEMYNRGILPETTELQNPNITNEDFVSRLINIINRGDDNEIENTLAYLEFKYKIS</sequence>
<dbReference type="Proteomes" id="UP000186106">
    <property type="component" value="Unassembled WGS sequence"/>
</dbReference>
<gene>
    <name evidence="1" type="ORF">EG359_17280</name>
    <name evidence="2" type="ORF">SAMN05421768_103655</name>
</gene>
<evidence type="ECO:0000313" key="2">
    <source>
        <dbReference type="EMBL" id="SIS34230.1"/>
    </source>
</evidence>
<dbReference type="OrthoDB" id="1275231at2"/>
<keyword evidence="4" id="KW-1185">Reference proteome</keyword>
<dbReference type="KEGG" id="cjt:EG359_17280"/>